<sequence length="400" mass="44716">MKFGVFYVLECPDQDFRRAYDEMLTQVAIAEDLGFDEVWLAEHHGSDYGSMPSPQVAAAAIAARTERMRIGIAVSNLTFNWPVRVAEDYAMVDVLSGGRLDFGVGRGYQPHEFASMGAADKQSVSREVFAEALQIITGLWTKPVGEPYTFVGKHFQVFDADCRPTPLQRPTPPIYVASISPESFDLVAEYGHNMLITPTLMTLPELNSFVIKAKRALMQRGVSPLSMDFPMNWQIHLADTDEHAIDNARESLEWYFRSAMSNAPHGPETPETYERYADLAAAAGEAGGMTVSGLREGGVVYVGDADGLIREIEILREETGLQHLICWMRFGDMKHDHVVESMKIFADKVMPHFRDLPPVVPRALRDEDDADWSGAHLHLDITDDELEHQGEGEVSWVISR</sequence>
<comment type="caution">
    <text evidence="4">The sequence shown here is derived from an EMBL/GenBank/DDBJ whole genome shotgun (WGS) entry which is preliminary data.</text>
</comment>
<evidence type="ECO:0000313" key="4">
    <source>
        <dbReference type="EMBL" id="PYE19487.1"/>
    </source>
</evidence>
<dbReference type="Proteomes" id="UP000247591">
    <property type="component" value="Unassembled WGS sequence"/>
</dbReference>
<dbReference type="InterPro" id="IPR050766">
    <property type="entry name" value="Bact_Lucif_Oxidored"/>
</dbReference>
<evidence type="ECO:0000256" key="2">
    <source>
        <dbReference type="ARBA" id="ARBA00023033"/>
    </source>
</evidence>
<dbReference type="EMBL" id="QJSP01000003">
    <property type="protein sequence ID" value="PYE19487.1"/>
    <property type="molecule type" value="Genomic_DNA"/>
</dbReference>
<name>A0A318RTR6_WILLI</name>
<gene>
    <name evidence="4" type="ORF">DFR67_103400</name>
</gene>
<dbReference type="PANTHER" id="PTHR30137">
    <property type="entry name" value="LUCIFERASE-LIKE MONOOXYGENASE"/>
    <property type="match status" value="1"/>
</dbReference>
<organism evidence="4 5">
    <name type="scientific">Williamsia limnetica</name>
    <dbReference type="NCBI Taxonomy" id="882452"/>
    <lineage>
        <taxon>Bacteria</taxon>
        <taxon>Bacillati</taxon>
        <taxon>Actinomycetota</taxon>
        <taxon>Actinomycetes</taxon>
        <taxon>Mycobacteriales</taxon>
        <taxon>Nocardiaceae</taxon>
        <taxon>Williamsia</taxon>
    </lineage>
</organism>
<dbReference type="GO" id="GO:0016705">
    <property type="term" value="F:oxidoreductase activity, acting on paired donors, with incorporation or reduction of molecular oxygen"/>
    <property type="evidence" value="ECO:0007669"/>
    <property type="project" value="InterPro"/>
</dbReference>
<dbReference type="InterPro" id="IPR036661">
    <property type="entry name" value="Luciferase-like_sf"/>
</dbReference>
<dbReference type="OrthoDB" id="5241801at2"/>
<dbReference type="GO" id="GO:0004497">
    <property type="term" value="F:monooxygenase activity"/>
    <property type="evidence" value="ECO:0007669"/>
    <property type="project" value="UniProtKB-KW"/>
</dbReference>
<evidence type="ECO:0000259" key="3">
    <source>
        <dbReference type="Pfam" id="PF00296"/>
    </source>
</evidence>
<feature type="domain" description="Luciferase-like" evidence="3">
    <location>
        <begin position="1"/>
        <end position="321"/>
    </location>
</feature>
<dbReference type="PANTHER" id="PTHR30137:SF8">
    <property type="entry name" value="BLR5498 PROTEIN"/>
    <property type="match status" value="1"/>
</dbReference>
<dbReference type="RefSeq" id="WP_110468656.1">
    <property type="nucleotide sequence ID" value="NZ_QJSP01000003.1"/>
</dbReference>
<dbReference type="GO" id="GO:0005829">
    <property type="term" value="C:cytosol"/>
    <property type="evidence" value="ECO:0007669"/>
    <property type="project" value="TreeGrafter"/>
</dbReference>
<keyword evidence="2 4" id="KW-0503">Monooxygenase</keyword>
<dbReference type="InterPro" id="IPR011251">
    <property type="entry name" value="Luciferase-like_dom"/>
</dbReference>
<accession>A0A318RTR6</accession>
<protein>
    <submittedName>
        <fullName evidence="4">Alkanesulfonate monooxygenase SsuD/methylene tetrahydromethanopterin reductase-like flavin-dependent oxidoreductase (Luciferase family)</fullName>
    </submittedName>
</protein>
<keyword evidence="5" id="KW-1185">Reference proteome</keyword>
<dbReference type="Pfam" id="PF00296">
    <property type="entry name" value="Bac_luciferase"/>
    <property type="match status" value="1"/>
</dbReference>
<dbReference type="SUPFAM" id="SSF51679">
    <property type="entry name" value="Bacterial luciferase-like"/>
    <property type="match status" value="1"/>
</dbReference>
<evidence type="ECO:0000313" key="5">
    <source>
        <dbReference type="Proteomes" id="UP000247591"/>
    </source>
</evidence>
<proteinExistence type="predicted"/>
<keyword evidence="1" id="KW-0560">Oxidoreductase</keyword>
<dbReference type="Gene3D" id="3.20.20.30">
    <property type="entry name" value="Luciferase-like domain"/>
    <property type="match status" value="1"/>
</dbReference>
<evidence type="ECO:0000256" key="1">
    <source>
        <dbReference type="ARBA" id="ARBA00023002"/>
    </source>
</evidence>
<dbReference type="AlphaFoldDB" id="A0A318RTR6"/>
<reference evidence="4 5" key="1">
    <citation type="submission" date="2018-06" db="EMBL/GenBank/DDBJ databases">
        <title>Genomic Encyclopedia of Type Strains, Phase IV (KMG-IV): sequencing the most valuable type-strain genomes for metagenomic binning, comparative biology and taxonomic classification.</title>
        <authorList>
            <person name="Goeker M."/>
        </authorList>
    </citation>
    <scope>NUCLEOTIDE SEQUENCE [LARGE SCALE GENOMIC DNA]</scope>
    <source>
        <strain evidence="4 5">DSM 45521</strain>
    </source>
</reference>